<dbReference type="STRING" id="1192868.GCA_000304395_00751"/>
<evidence type="ECO:0000259" key="1">
    <source>
        <dbReference type="PROSITE" id="PS51186"/>
    </source>
</evidence>
<keyword evidence="2" id="KW-0808">Transferase</keyword>
<dbReference type="PANTHER" id="PTHR43792:SF1">
    <property type="entry name" value="N-ACETYLTRANSFERASE DOMAIN-CONTAINING PROTEIN"/>
    <property type="match status" value="1"/>
</dbReference>
<proteinExistence type="predicted"/>
<dbReference type="InterPro" id="IPR051531">
    <property type="entry name" value="N-acetyltransferase"/>
</dbReference>
<dbReference type="Gene3D" id="3.40.630.30">
    <property type="match status" value="1"/>
</dbReference>
<dbReference type="Proteomes" id="UP000245396">
    <property type="component" value="Unassembled WGS sequence"/>
</dbReference>
<name>A0A316BYB7_PSESE</name>
<feature type="domain" description="N-acetyltransferase" evidence="1">
    <location>
        <begin position="1"/>
        <end position="152"/>
    </location>
</feature>
<dbReference type="GO" id="GO:0016747">
    <property type="term" value="F:acyltransferase activity, transferring groups other than amino-acyl groups"/>
    <property type="evidence" value="ECO:0007669"/>
    <property type="project" value="InterPro"/>
</dbReference>
<evidence type="ECO:0000313" key="3">
    <source>
        <dbReference type="Proteomes" id="UP000245396"/>
    </source>
</evidence>
<dbReference type="EMBL" id="QGGG01000015">
    <property type="protein sequence ID" value="PWJ79415.1"/>
    <property type="molecule type" value="Genomic_DNA"/>
</dbReference>
<dbReference type="AlphaFoldDB" id="A0A316BYB7"/>
<comment type="caution">
    <text evidence="2">The sequence shown here is derived from an EMBL/GenBank/DDBJ whole genome shotgun (WGS) entry which is preliminary data.</text>
</comment>
<reference evidence="2 3" key="1">
    <citation type="submission" date="2018-05" db="EMBL/GenBank/DDBJ databases">
        <title>Genomic Encyclopedia of Type Strains, Phase IV (KMG-IV): sequencing the most valuable type-strain genomes for metagenomic binning, comparative biology and taxonomic classification.</title>
        <authorList>
            <person name="Goeker M."/>
        </authorList>
    </citation>
    <scope>NUCLEOTIDE SEQUENCE [LARGE SCALE GENOMIC DNA]</scope>
    <source>
        <strain evidence="2 3">DSM 6986</strain>
    </source>
</reference>
<gene>
    <name evidence="2" type="ORF">C7441_11523</name>
</gene>
<dbReference type="Pfam" id="PF13302">
    <property type="entry name" value="Acetyltransf_3"/>
    <property type="match status" value="1"/>
</dbReference>
<dbReference type="PANTHER" id="PTHR43792">
    <property type="entry name" value="GNAT FAMILY, PUTATIVE (AFU_ORTHOLOGUE AFUA_3G00765)-RELATED-RELATED"/>
    <property type="match status" value="1"/>
</dbReference>
<evidence type="ECO:0000313" key="2">
    <source>
        <dbReference type="EMBL" id="PWJ79415.1"/>
    </source>
</evidence>
<dbReference type="InterPro" id="IPR016181">
    <property type="entry name" value="Acyl_CoA_acyltransferase"/>
</dbReference>
<dbReference type="InterPro" id="IPR000182">
    <property type="entry name" value="GNAT_dom"/>
</dbReference>
<keyword evidence="3" id="KW-1185">Reference proteome</keyword>
<dbReference type="PROSITE" id="PS51186">
    <property type="entry name" value="GNAT"/>
    <property type="match status" value="1"/>
</dbReference>
<protein>
    <submittedName>
        <fullName evidence="2">RimJ/RimL family protein N-acetyltransferase</fullName>
    </submittedName>
</protein>
<dbReference type="SUPFAM" id="SSF55729">
    <property type="entry name" value="Acyl-CoA N-acyltransferases (Nat)"/>
    <property type="match status" value="1"/>
</dbReference>
<accession>A0A316BYB7</accession>
<organism evidence="2 3">
    <name type="scientific">Pseudaminobacter salicylatoxidans</name>
    <dbReference type="NCBI Taxonomy" id="93369"/>
    <lineage>
        <taxon>Bacteria</taxon>
        <taxon>Pseudomonadati</taxon>
        <taxon>Pseudomonadota</taxon>
        <taxon>Alphaproteobacteria</taxon>
        <taxon>Hyphomicrobiales</taxon>
        <taxon>Phyllobacteriaceae</taxon>
        <taxon>Pseudaminobacter</taxon>
    </lineage>
</organism>
<sequence length="152" mass="16959">MPAIWSIFADPLARQFYPATQDIQAAHDWVEWNLGNYAEHGFGLWALALDGGELIGDCGLTWQRAGEEEVLEIGYHLAAKHRGRGYAIEAARAVLDFAFRSTDEKQVGSIVSPENGPSMAVAERLHDLRRDYFNARGEPRILFHTRCVSATS</sequence>